<evidence type="ECO:0000313" key="2">
    <source>
        <dbReference type="EMBL" id="KAG0276604.1"/>
    </source>
</evidence>
<dbReference type="EMBL" id="JAAAIM010001671">
    <property type="protein sequence ID" value="KAG0276604.1"/>
    <property type="molecule type" value="Genomic_DNA"/>
</dbReference>
<dbReference type="Proteomes" id="UP001194696">
    <property type="component" value="Unassembled WGS sequence"/>
</dbReference>
<dbReference type="SUPFAM" id="SSF57667">
    <property type="entry name" value="beta-beta-alpha zinc fingers"/>
    <property type="match status" value="1"/>
</dbReference>
<accession>A0ABQ7JJR6</accession>
<feature type="region of interest" description="Disordered" evidence="1">
    <location>
        <begin position="32"/>
        <end position="56"/>
    </location>
</feature>
<dbReference type="Gene3D" id="3.30.160.60">
    <property type="entry name" value="Classic Zinc Finger"/>
    <property type="match status" value="1"/>
</dbReference>
<feature type="compositionally biased region" description="Polar residues" evidence="1">
    <location>
        <begin position="47"/>
        <end position="56"/>
    </location>
</feature>
<dbReference type="InterPro" id="IPR036236">
    <property type="entry name" value="Znf_C2H2_sf"/>
</dbReference>
<feature type="non-terminal residue" evidence="2">
    <location>
        <position position="56"/>
    </location>
</feature>
<sequence>MTPVPTTTQLTPVTTTTQLLLCPVCSRAFKPSKNQNSNLRRHLKNFHNMSPTMHPR</sequence>
<proteinExistence type="predicted"/>
<gene>
    <name evidence="2" type="ORF">BGZ96_003223</name>
</gene>
<reference evidence="2 3" key="1">
    <citation type="journal article" date="2020" name="Fungal Divers.">
        <title>Resolving the Mortierellaceae phylogeny through synthesis of multi-gene phylogenetics and phylogenomics.</title>
        <authorList>
            <person name="Vandepol N."/>
            <person name="Liber J."/>
            <person name="Desiro A."/>
            <person name="Na H."/>
            <person name="Kennedy M."/>
            <person name="Barry K."/>
            <person name="Grigoriev I.V."/>
            <person name="Miller A.N."/>
            <person name="O'Donnell K."/>
            <person name="Stajich J.E."/>
            <person name="Bonito G."/>
        </authorList>
    </citation>
    <scope>NUCLEOTIDE SEQUENCE [LARGE SCALE GENOMIC DNA]</scope>
    <source>
        <strain evidence="2 3">AD045</strain>
    </source>
</reference>
<evidence type="ECO:0008006" key="4">
    <source>
        <dbReference type="Google" id="ProtNLM"/>
    </source>
</evidence>
<name>A0ABQ7JJR6_9FUNG</name>
<comment type="caution">
    <text evidence="2">The sequence shown here is derived from an EMBL/GenBank/DDBJ whole genome shotgun (WGS) entry which is preliminary data.</text>
</comment>
<evidence type="ECO:0000313" key="3">
    <source>
        <dbReference type="Proteomes" id="UP001194696"/>
    </source>
</evidence>
<organism evidence="2 3">
    <name type="scientific">Linnemannia gamsii</name>
    <dbReference type="NCBI Taxonomy" id="64522"/>
    <lineage>
        <taxon>Eukaryota</taxon>
        <taxon>Fungi</taxon>
        <taxon>Fungi incertae sedis</taxon>
        <taxon>Mucoromycota</taxon>
        <taxon>Mortierellomycotina</taxon>
        <taxon>Mortierellomycetes</taxon>
        <taxon>Mortierellales</taxon>
        <taxon>Mortierellaceae</taxon>
        <taxon>Linnemannia</taxon>
    </lineage>
</organism>
<protein>
    <recommendedName>
        <fullName evidence="4">BED-type domain-containing protein</fullName>
    </recommendedName>
</protein>
<keyword evidence="3" id="KW-1185">Reference proteome</keyword>
<evidence type="ECO:0000256" key="1">
    <source>
        <dbReference type="SAM" id="MobiDB-lite"/>
    </source>
</evidence>